<proteinExistence type="predicted"/>
<dbReference type="EMBL" id="JBHSHJ010000004">
    <property type="protein sequence ID" value="MFC4788874.1"/>
    <property type="molecule type" value="Genomic_DNA"/>
</dbReference>
<keyword evidence="2" id="KW-1185">Reference proteome</keyword>
<dbReference type="SUPFAM" id="SSF56935">
    <property type="entry name" value="Porins"/>
    <property type="match status" value="1"/>
</dbReference>
<comment type="caution">
    <text evidence="1">The sequence shown here is derived from an EMBL/GenBank/DDBJ whole genome shotgun (WGS) entry which is preliminary data.</text>
</comment>
<gene>
    <name evidence="1" type="ORF">ACFO6X_07770</name>
</gene>
<name>A0ABV9QDU0_9BURK</name>
<organism evidence="1 2">
    <name type="scientific">Giesbergeria sinuosa</name>
    <dbReference type="NCBI Taxonomy" id="80883"/>
    <lineage>
        <taxon>Bacteria</taxon>
        <taxon>Pseudomonadati</taxon>
        <taxon>Pseudomonadota</taxon>
        <taxon>Betaproteobacteria</taxon>
        <taxon>Burkholderiales</taxon>
        <taxon>Comamonadaceae</taxon>
        <taxon>Giesbergeria</taxon>
    </lineage>
</organism>
<evidence type="ECO:0008006" key="3">
    <source>
        <dbReference type="Google" id="ProtNLM"/>
    </source>
</evidence>
<dbReference type="Gene3D" id="2.40.160.10">
    <property type="entry name" value="Porin"/>
    <property type="match status" value="1"/>
</dbReference>
<dbReference type="Proteomes" id="UP001596001">
    <property type="component" value="Unassembled WGS sequence"/>
</dbReference>
<dbReference type="RefSeq" id="WP_382431704.1">
    <property type="nucleotide sequence ID" value="NZ_JBHSHJ010000004.1"/>
</dbReference>
<dbReference type="InterPro" id="IPR023614">
    <property type="entry name" value="Porin_dom_sf"/>
</dbReference>
<evidence type="ECO:0000313" key="2">
    <source>
        <dbReference type="Proteomes" id="UP001596001"/>
    </source>
</evidence>
<accession>A0ABV9QDU0</accession>
<evidence type="ECO:0000313" key="1">
    <source>
        <dbReference type="EMBL" id="MFC4788874.1"/>
    </source>
</evidence>
<reference evidence="2" key="1">
    <citation type="journal article" date="2019" name="Int. J. Syst. Evol. Microbiol.">
        <title>The Global Catalogue of Microorganisms (GCM) 10K type strain sequencing project: providing services to taxonomists for standard genome sequencing and annotation.</title>
        <authorList>
            <consortium name="The Broad Institute Genomics Platform"/>
            <consortium name="The Broad Institute Genome Sequencing Center for Infectious Disease"/>
            <person name="Wu L."/>
            <person name="Ma J."/>
        </authorList>
    </citation>
    <scope>NUCLEOTIDE SEQUENCE [LARGE SCALE GENOMIC DNA]</scope>
    <source>
        <strain evidence="2">CCUG 49452</strain>
    </source>
</reference>
<protein>
    <recommendedName>
        <fullName evidence="3">Porin</fullName>
    </recommendedName>
</protein>
<sequence>MTTHPLHRLPRQWWPWHLSLLACTVVLGLHTSAGATERPKELPDTVAESALTLRGFGTLGLARSSSDQAEFVRDLSQPRGIANHWSGRIDSVIGLQANWQATQELELVGQVVSRYQYDGSRALEVMWGFAKWDIDGRLELRAGRLGADFLIGADSRLVGYSYLPVRPSVDYFGPLLFSYFDGVDASATLPVAGGLLRTKAYAGRSKEKGSAGGIVWDASDSTLKGLVFDYFNGPWQVRASTAQVRLSRDMPFDPLPHSLRAAGTALGIPQAIEAAQALAVGGTTSQFMTVGMVYDDGPLQIQGMVNTIHHQTGAFENSRAGYLMSAYRLGAVTPYVGYSWWKSKSKNLTTGLPHTGALIALNQGFDSIVRDSGSDQKTYTLGARWDIMPNMALKAQWDAVRGKPRSIFPYRAEKPGWNGRTDVLSLTLDFVF</sequence>